<dbReference type="AlphaFoldDB" id="A0A380EP38"/>
<evidence type="ECO:0000313" key="4">
    <source>
        <dbReference type="EMBL" id="SUL37972.1"/>
    </source>
</evidence>
<keyword evidence="1" id="KW-0547">Nucleotide-binding</keyword>
<dbReference type="GO" id="GO:0000166">
    <property type="term" value="F:nucleotide binding"/>
    <property type="evidence" value="ECO:0007669"/>
    <property type="project" value="UniProtKB-KW"/>
</dbReference>
<dbReference type="InterPro" id="IPR036627">
    <property type="entry name" value="CobW-likC_sf"/>
</dbReference>
<gene>
    <name evidence="4" type="primary">cobW_1</name>
    <name evidence="4" type="ORF">NCTC10702_03992</name>
</gene>
<reference evidence="4 5" key="1">
    <citation type="submission" date="2018-06" db="EMBL/GenBank/DDBJ databases">
        <authorList>
            <consortium name="Pathogen Informatics"/>
            <person name="Doyle S."/>
        </authorList>
    </citation>
    <scope>NUCLEOTIDE SEQUENCE [LARGE SCALE GENOMIC DNA]</scope>
    <source>
        <strain evidence="4 5">NCTC10702</strain>
    </source>
</reference>
<keyword evidence="2" id="KW-0143">Chaperone</keyword>
<evidence type="ECO:0000256" key="1">
    <source>
        <dbReference type="ARBA" id="ARBA00022741"/>
    </source>
</evidence>
<feature type="domain" description="CobW C-terminal" evidence="3">
    <location>
        <begin position="7"/>
        <end position="81"/>
    </location>
</feature>
<name>A0A380EP38_STAAU</name>
<organism evidence="4 5">
    <name type="scientific">Staphylococcus aureus</name>
    <dbReference type="NCBI Taxonomy" id="1280"/>
    <lineage>
        <taxon>Bacteria</taxon>
        <taxon>Bacillati</taxon>
        <taxon>Bacillota</taxon>
        <taxon>Bacilli</taxon>
        <taxon>Bacillales</taxon>
        <taxon>Staphylococcaceae</taxon>
        <taxon>Staphylococcus</taxon>
    </lineage>
</organism>
<accession>A0A380EP38</accession>
<evidence type="ECO:0000313" key="5">
    <source>
        <dbReference type="Proteomes" id="UP000254116"/>
    </source>
</evidence>
<dbReference type="InterPro" id="IPR011629">
    <property type="entry name" value="CobW-like_C"/>
</dbReference>
<dbReference type="Pfam" id="PF07683">
    <property type="entry name" value="CobW_C"/>
    <property type="match status" value="1"/>
</dbReference>
<dbReference type="Proteomes" id="UP000254116">
    <property type="component" value="Unassembled WGS sequence"/>
</dbReference>
<protein>
    <submittedName>
        <fullName evidence="4">GTPases (G3E family)</fullName>
    </submittedName>
</protein>
<proteinExistence type="predicted"/>
<sequence length="86" mass="9990">MINHQFVQSPVKCTKAEFIKRLACLPSHIYRLKGFMTFEDTAHTYLIQFTQGQYELTPVAFSKKVPEYLVLIGKGISKEDYQCLEQ</sequence>
<evidence type="ECO:0000259" key="3">
    <source>
        <dbReference type="Pfam" id="PF07683"/>
    </source>
</evidence>
<dbReference type="SUPFAM" id="SSF90002">
    <property type="entry name" value="Hypothetical protein YjiA, C-terminal domain"/>
    <property type="match status" value="1"/>
</dbReference>
<dbReference type="Gene3D" id="3.30.1220.10">
    <property type="entry name" value="CobW-like, C-terminal domain"/>
    <property type="match status" value="1"/>
</dbReference>
<evidence type="ECO:0000256" key="2">
    <source>
        <dbReference type="ARBA" id="ARBA00023186"/>
    </source>
</evidence>
<dbReference type="EMBL" id="UHBY01000003">
    <property type="protein sequence ID" value="SUL37972.1"/>
    <property type="molecule type" value="Genomic_DNA"/>
</dbReference>